<reference evidence="2" key="1">
    <citation type="submission" date="2020-10" db="EMBL/GenBank/DDBJ databases">
        <authorList>
            <person name="Gilroy R."/>
        </authorList>
    </citation>
    <scope>NUCLEOTIDE SEQUENCE</scope>
    <source>
        <strain evidence="2">ChiHile30-977</strain>
    </source>
</reference>
<dbReference type="AlphaFoldDB" id="A0A9D0YXI3"/>
<dbReference type="Pfam" id="PF13181">
    <property type="entry name" value="TPR_8"/>
    <property type="match status" value="1"/>
</dbReference>
<dbReference type="Pfam" id="PF00535">
    <property type="entry name" value="Glycos_transf_2"/>
    <property type="match status" value="1"/>
</dbReference>
<evidence type="ECO:0000259" key="1">
    <source>
        <dbReference type="Pfam" id="PF00535"/>
    </source>
</evidence>
<sequence>MITVSLCMIARDEEAVLGRCLQSVEGIAEEIIVVDTGSRDATREIARAHGAKVYDWAWRDDFAAARNEAFSHASMEYILWLDADDVMDEENRQKFLALKETLDPSIDMVMMRYHVAFAANGTPTLTFYRERLMRRSAGFRWQGRVHEAIVPAGHVIRCDIAVRHQKKGPGNPGRNLRIYERMLAEGETLEPRHRYYYGRELLSAGRLEEAQEQLTACIEDERTWVENRIGACRDLAGCLVRREKAQEALAVLVRSLAMGAPRAEICCDIGRIYFNRKEYRTAAFWYQAAMQCPPSEENGGFASPECRGFLPCLQLCVCYDRMGDHQEAEAYNEKAAAFKPDDAAVRFNRDYFRRLREQPAAARP</sequence>
<dbReference type="Gene3D" id="1.25.40.10">
    <property type="entry name" value="Tetratricopeptide repeat domain"/>
    <property type="match status" value="1"/>
</dbReference>
<dbReference type="Proteomes" id="UP000886819">
    <property type="component" value="Unassembled WGS sequence"/>
</dbReference>
<gene>
    <name evidence="2" type="ORF">IAA66_03435</name>
</gene>
<dbReference type="InterPro" id="IPR029044">
    <property type="entry name" value="Nucleotide-diphossugar_trans"/>
</dbReference>
<dbReference type="Gene3D" id="3.90.550.10">
    <property type="entry name" value="Spore Coat Polysaccharide Biosynthesis Protein SpsA, Chain A"/>
    <property type="match status" value="1"/>
</dbReference>
<dbReference type="InterPro" id="IPR011990">
    <property type="entry name" value="TPR-like_helical_dom_sf"/>
</dbReference>
<proteinExistence type="predicted"/>
<accession>A0A9D0YXI3</accession>
<dbReference type="EMBL" id="DVFI01000049">
    <property type="protein sequence ID" value="HIQ62623.1"/>
    <property type="molecule type" value="Genomic_DNA"/>
</dbReference>
<dbReference type="PANTHER" id="PTHR43630:SF2">
    <property type="entry name" value="GLYCOSYLTRANSFERASE"/>
    <property type="match status" value="1"/>
</dbReference>
<feature type="domain" description="Glycosyltransferase 2-like" evidence="1">
    <location>
        <begin position="5"/>
        <end position="150"/>
    </location>
</feature>
<evidence type="ECO:0000313" key="3">
    <source>
        <dbReference type="Proteomes" id="UP000886819"/>
    </source>
</evidence>
<evidence type="ECO:0000313" key="2">
    <source>
        <dbReference type="EMBL" id="HIQ62623.1"/>
    </source>
</evidence>
<name>A0A9D0YXI3_9FIRM</name>
<dbReference type="CDD" id="cd02511">
    <property type="entry name" value="Beta4Glucosyltransferase"/>
    <property type="match status" value="1"/>
</dbReference>
<reference evidence="2" key="2">
    <citation type="journal article" date="2021" name="PeerJ">
        <title>Extensive microbial diversity within the chicken gut microbiome revealed by metagenomics and culture.</title>
        <authorList>
            <person name="Gilroy R."/>
            <person name="Ravi A."/>
            <person name="Getino M."/>
            <person name="Pursley I."/>
            <person name="Horton D.L."/>
            <person name="Alikhan N.F."/>
            <person name="Baker D."/>
            <person name="Gharbi K."/>
            <person name="Hall N."/>
            <person name="Watson M."/>
            <person name="Adriaenssens E.M."/>
            <person name="Foster-Nyarko E."/>
            <person name="Jarju S."/>
            <person name="Secka A."/>
            <person name="Antonio M."/>
            <person name="Oren A."/>
            <person name="Chaudhuri R.R."/>
            <person name="La Ragione R."/>
            <person name="Hildebrand F."/>
            <person name="Pallen M.J."/>
        </authorList>
    </citation>
    <scope>NUCLEOTIDE SEQUENCE</scope>
    <source>
        <strain evidence="2">ChiHile30-977</strain>
    </source>
</reference>
<organism evidence="2 3">
    <name type="scientific">Candidatus Avichristensenella intestinipullorum</name>
    <dbReference type="NCBI Taxonomy" id="2840693"/>
    <lineage>
        <taxon>Bacteria</taxon>
        <taxon>Bacillati</taxon>
        <taxon>Bacillota</taxon>
        <taxon>Clostridia</taxon>
        <taxon>Candidatus Avichristensenella</taxon>
    </lineage>
</organism>
<dbReference type="InterPro" id="IPR001173">
    <property type="entry name" value="Glyco_trans_2-like"/>
</dbReference>
<dbReference type="SMART" id="SM00028">
    <property type="entry name" value="TPR"/>
    <property type="match status" value="2"/>
</dbReference>
<protein>
    <submittedName>
        <fullName evidence="2">Glycosyltransferase</fullName>
    </submittedName>
</protein>
<dbReference type="SUPFAM" id="SSF48452">
    <property type="entry name" value="TPR-like"/>
    <property type="match status" value="1"/>
</dbReference>
<dbReference type="InterPro" id="IPR019734">
    <property type="entry name" value="TPR_rpt"/>
</dbReference>
<comment type="caution">
    <text evidence="2">The sequence shown here is derived from an EMBL/GenBank/DDBJ whole genome shotgun (WGS) entry which is preliminary data.</text>
</comment>
<dbReference type="SUPFAM" id="SSF53448">
    <property type="entry name" value="Nucleotide-diphospho-sugar transferases"/>
    <property type="match status" value="1"/>
</dbReference>
<dbReference type="PANTHER" id="PTHR43630">
    <property type="entry name" value="POLY-BETA-1,6-N-ACETYL-D-GLUCOSAMINE SYNTHASE"/>
    <property type="match status" value="1"/>
</dbReference>